<keyword evidence="5" id="KW-1133">Transmembrane helix</keyword>
<dbReference type="InterPro" id="IPR036837">
    <property type="entry name" value="Cation_efflux_CTD_sf"/>
</dbReference>
<evidence type="ECO:0000313" key="10">
    <source>
        <dbReference type="Proteomes" id="UP000503297"/>
    </source>
</evidence>
<evidence type="ECO:0000256" key="6">
    <source>
        <dbReference type="ARBA" id="ARBA00023136"/>
    </source>
</evidence>
<keyword evidence="10" id="KW-1185">Reference proteome</keyword>
<dbReference type="Pfam" id="PF01545">
    <property type="entry name" value="Cation_efflux"/>
    <property type="match status" value="1"/>
</dbReference>
<evidence type="ECO:0000259" key="8">
    <source>
        <dbReference type="Pfam" id="PF16916"/>
    </source>
</evidence>
<evidence type="ECO:0000313" key="9">
    <source>
        <dbReference type="EMBL" id="QKF07115.1"/>
    </source>
</evidence>
<evidence type="ECO:0000256" key="4">
    <source>
        <dbReference type="ARBA" id="ARBA00022692"/>
    </source>
</evidence>
<dbReference type="NCBIfam" id="TIGR01297">
    <property type="entry name" value="CDF"/>
    <property type="match status" value="1"/>
</dbReference>
<dbReference type="Proteomes" id="UP000503297">
    <property type="component" value="Chromosome"/>
</dbReference>
<dbReference type="SUPFAM" id="SSF161111">
    <property type="entry name" value="Cation efflux protein transmembrane domain-like"/>
    <property type="match status" value="1"/>
</dbReference>
<evidence type="ECO:0000256" key="1">
    <source>
        <dbReference type="ARBA" id="ARBA00004141"/>
    </source>
</evidence>
<accession>A0A6M8IWN1</accession>
<feature type="domain" description="Cation efflux protein cytoplasmic" evidence="8">
    <location>
        <begin position="208"/>
        <end position="282"/>
    </location>
</feature>
<dbReference type="RefSeq" id="WP_172163919.1">
    <property type="nucleotide sequence ID" value="NZ_CP053716.1"/>
</dbReference>
<dbReference type="KEGG" id="bwa:HLV38_02470"/>
<protein>
    <submittedName>
        <fullName evidence="9">Cation transporter</fullName>
    </submittedName>
</protein>
<organism evidence="9 10">
    <name type="scientific">Berryella wangjianweii</name>
    <dbReference type="NCBI Taxonomy" id="2734634"/>
    <lineage>
        <taxon>Bacteria</taxon>
        <taxon>Bacillati</taxon>
        <taxon>Actinomycetota</taxon>
        <taxon>Coriobacteriia</taxon>
        <taxon>Eggerthellales</taxon>
        <taxon>Eggerthellaceae</taxon>
        <taxon>Berryella</taxon>
    </lineage>
</organism>
<dbReference type="InterPro" id="IPR050291">
    <property type="entry name" value="CDF_Transporter"/>
</dbReference>
<dbReference type="InterPro" id="IPR027469">
    <property type="entry name" value="Cation_efflux_TMD_sf"/>
</dbReference>
<dbReference type="InterPro" id="IPR002524">
    <property type="entry name" value="Cation_efflux"/>
</dbReference>
<dbReference type="GO" id="GO:0015086">
    <property type="term" value="F:cadmium ion transmembrane transporter activity"/>
    <property type="evidence" value="ECO:0007669"/>
    <property type="project" value="TreeGrafter"/>
</dbReference>
<evidence type="ECO:0000259" key="7">
    <source>
        <dbReference type="Pfam" id="PF01545"/>
    </source>
</evidence>
<evidence type="ECO:0000256" key="2">
    <source>
        <dbReference type="ARBA" id="ARBA00008114"/>
    </source>
</evidence>
<proteinExistence type="inferred from homology"/>
<keyword evidence="6" id="KW-0472">Membrane</keyword>
<dbReference type="AlphaFoldDB" id="A0A6M8IWN1"/>
<evidence type="ECO:0000256" key="3">
    <source>
        <dbReference type="ARBA" id="ARBA00022448"/>
    </source>
</evidence>
<dbReference type="Gene3D" id="1.20.1510.10">
    <property type="entry name" value="Cation efflux protein transmembrane domain"/>
    <property type="match status" value="1"/>
</dbReference>
<dbReference type="GO" id="GO:0006882">
    <property type="term" value="P:intracellular zinc ion homeostasis"/>
    <property type="evidence" value="ECO:0007669"/>
    <property type="project" value="TreeGrafter"/>
</dbReference>
<name>A0A6M8IWN1_9ACTN</name>
<dbReference type="SUPFAM" id="SSF160240">
    <property type="entry name" value="Cation efflux protein cytoplasmic domain-like"/>
    <property type="match status" value="1"/>
</dbReference>
<dbReference type="PANTHER" id="PTHR43840">
    <property type="entry name" value="MITOCHONDRIAL METAL TRANSPORTER 1-RELATED"/>
    <property type="match status" value="1"/>
</dbReference>
<dbReference type="InterPro" id="IPR027470">
    <property type="entry name" value="Cation_efflux_CTD"/>
</dbReference>
<dbReference type="GO" id="GO:0005886">
    <property type="term" value="C:plasma membrane"/>
    <property type="evidence" value="ECO:0007669"/>
    <property type="project" value="TreeGrafter"/>
</dbReference>
<feature type="domain" description="Cation efflux protein transmembrane" evidence="7">
    <location>
        <begin position="8"/>
        <end position="201"/>
    </location>
</feature>
<reference evidence="10" key="1">
    <citation type="submission" date="2020-05" db="EMBL/GenBank/DDBJ databases">
        <title>Novel species in genus Nocardioides.</title>
        <authorList>
            <person name="Zhang G."/>
        </authorList>
    </citation>
    <scope>NUCLEOTIDE SEQUENCE [LARGE SCALE GENOMIC DNA]</scope>
    <source>
        <strain evidence="10">zg-1050</strain>
    </source>
</reference>
<evidence type="ECO:0000256" key="5">
    <source>
        <dbReference type="ARBA" id="ARBA00022989"/>
    </source>
</evidence>
<dbReference type="GO" id="GO:0015341">
    <property type="term" value="F:zinc efflux antiporter activity"/>
    <property type="evidence" value="ECO:0007669"/>
    <property type="project" value="TreeGrafter"/>
</dbReference>
<comment type="subcellular location">
    <subcellularLocation>
        <location evidence="1">Membrane</location>
        <topology evidence="1">Multi-pass membrane protein</topology>
    </subcellularLocation>
</comment>
<dbReference type="InterPro" id="IPR058533">
    <property type="entry name" value="Cation_efflux_TM"/>
</dbReference>
<gene>
    <name evidence="9" type="ORF">HLV38_02470</name>
</gene>
<dbReference type="PANTHER" id="PTHR43840:SF15">
    <property type="entry name" value="MITOCHONDRIAL METAL TRANSPORTER 1-RELATED"/>
    <property type="match status" value="1"/>
</dbReference>
<sequence length="289" mass="29833">MNSVQRVLVLVLLLNLAVALAKYAYGTVAGLASVQADGVHSLFDSAGNVVGILGVLIASRPADESHPYGHGKFETYASAAIGVLLVVAAVEVGTGAVERLVSGATDVQAEPLSFGVMLATLAVNVGVALFERRQARELGSAVLAADAGHTMSDVLVSVGVIVGLGFVALGFPQADALVALGVMLAIAHAAWEVLRSAAAVLSDHSAIDADELHAAAFAVEGVRGVHRARSRAMSGEVFCDVHVLVDPGMTVRDSHELATQVEQAVMARFPQVVEVLVHIEPEDDPVEGL</sequence>
<dbReference type="EMBL" id="CP053716">
    <property type="protein sequence ID" value="QKF07115.1"/>
    <property type="molecule type" value="Genomic_DNA"/>
</dbReference>
<dbReference type="Gene3D" id="3.30.70.1350">
    <property type="entry name" value="Cation efflux protein, cytoplasmic domain"/>
    <property type="match status" value="1"/>
</dbReference>
<keyword evidence="3" id="KW-0813">Transport</keyword>
<dbReference type="Pfam" id="PF16916">
    <property type="entry name" value="ZT_dimer"/>
    <property type="match status" value="1"/>
</dbReference>
<keyword evidence="4" id="KW-0812">Transmembrane</keyword>
<dbReference type="GO" id="GO:0015093">
    <property type="term" value="F:ferrous iron transmembrane transporter activity"/>
    <property type="evidence" value="ECO:0007669"/>
    <property type="project" value="TreeGrafter"/>
</dbReference>
<comment type="similarity">
    <text evidence="2">Belongs to the cation diffusion facilitator (CDF) transporter (TC 2.A.4) family.</text>
</comment>